<reference evidence="1 2" key="1">
    <citation type="submission" date="2013-06" db="EMBL/GenBank/DDBJ databases">
        <authorList>
            <person name="Weinstock G."/>
            <person name="Sodergren E."/>
            <person name="Lobos E.A."/>
            <person name="Fulton L."/>
            <person name="Fulton R."/>
            <person name="Courtney L."/>
            <person name="Fronick C."/>
            <person name="O'Laughlin M."/>
            <person name="Godfrey J."/>
            <person name="Wilson R.M."/>
            <person name="Miner T."/>
            <person name="Farmer C."/>
            <person name="Delehaunty K."/>
            <person name="Cordes M."/>
            <person name="Minx P."/>
            <person name="Tomlinson C."/>
            <person name="Chen J."/>
            <person name="Wollam A."/>
            <person name="Pepin K.H."/>
            <person name="Bhonagiri V."/>
            <person name="Zhang X."/>
            <person name="Warren W."/>
            <person name="Mitreva M."/>
            <person name="Mardis E.R."/>
            <person name="Wilson R.K."/>
        </authorList>
    </citation>
    <scope>NUCLEOTIDE SEQUENCE [LARGE SCALE GENOMIC DNA]</scope>
    <source>
        <strain evidence="1 2">F0570</strain>
    </source>
</reference>
<comment type="caution">
    <text evidence="1">The sequence shown here is derived from an EMBL/GenBank/DDBJ whole genome shotgun (WGS) entry which is preliminary data.</text>
</comment>
<dbReference type="EMBL" id="AWUW01000021">
    <property type="protein sequence ID" value="ERJ68518.1"/>
    <property type="molecule type" value="Genomic_DNA"/>
</dbReference>
<accession>A0A0E2LSK7</accession>
<gene>
    <name evidence="1" type="ORF">HMPREF1555_00360</name>
</gene>
<evidence type="ECO:0000313" key="1">
    <source>
        <dbReference type="EMBL" id="ERJ68518.1"/>
    </source>
</evidence>
<dbReference type="AlphaFoldDB" id="A0A0E2LSK7"/>
<evidence type="ECO:0000313" key="2">
    <source>
        <dbReference type="Proteomes" id="UP000016630"/>
    </source>
</evidence>
<sequence>MRPAYHDAKLQFFLYVAHFHSDSFATVPSGSAVTTSANSLFGSFSTFVFDKAYIGKNTWHPKALLYEYNYKTQTAKKYIHIRLLTHFTGLSGLSYLALYHTIATHRRKVHLNEK</sequence>
<name>A0A0E2LSK7_PORGN</name>
<organism evidence="1 2">
    <name type="scientific">Porphyromonas gingivalis F0570</name>
    <dbReference type="NCBI Taxonomy" id="1227271"/>
    <lineage>
        <taxon>Bacteria</taxon>
        <taxon>Pseudomonadati</taxon>
        <taxon>Bacteroidota</taxon>
        <taxon>Bacteroidia</taxon>
        <taxon>Bacteroidales</taxon>
        <taxon>Porphyromonadaceae</taxon>
        <taxon>Porphyromonas</taxon>
    </lineage>
</organism>
<proteinExistence type="predicted"/>
<dbReference type="Proteomes" id="UP000016630">
    <property type="component" value="Unassembled WGS sequence"/>
</dbReference>
<dbReference type="HOGENOM" id="CLU_2118838_0_0_10"/>
<protein>
    <submittedName>
        <fullName evidence="1">Uncharacterized protein</fullName>
    </submittedName>
</protein>